<name>A0A543A5U9_9ACTN</name>
<gene>
    <name evidence="1" type="ORF">FB381_1816</name>
</gene>
<dbReference type="EMBL" id="VFOV01000001">
    <property type="protein sequence ID" value="TQL67927.1"/>
    <property type="molecule type" value="Genomic_DNA"/>
</dbReference>
<comment type="caution">
    <text evidence="1">The sequence shown here is derived from an EMBL/GenBank/DDBJ whole genome shotgun (WGS) entry which is preliminary data.</text>
</comment>
<keyword evidence="2" id="KW-1185">Reference proteome</keyword>
<protein>
    <submittedName>
        <fullName evidence="1">Uncharacterized protein</fullName>
    </submittedName>
</protein>
<evidence type="ECO:0000313" key="1">
    <source>
        <dbReference type="EMBL" id="TQL67927.1"/>
    </source>
</evidence>
<evidence type="ECO:0000313" key="2">
    <source>
        <dbReference type="Proteomes" id="UP000320209"/>
    </source>
</evidence>
<dbReference type="Proteomes" id="UP000320209">
    <property type="component" value="Unassembled WGS sequence"/>
</dbReference>
<reference evidence="1 2" key="1">
    <citation type="submission" date="2019-06" db="EMBL/GenBank/DDBJ databases">
        <title>Sequencing the genomes of 1000 actinobacteria strains.</title>
        <authorList>
            <person name="Klenk H.-P."/>
        </authorList>
    </citation>
    <scope>NUCLEOTIDE SEQUENCE [LARGE SCALE GENOMIC DNA]</scope>
    <source>
        <strain evidence="1 2">DSM 25218</strain>
    </source>
</reference>
<dbReference type="AlphaFoldDB" id="A0A543A5U9"/>
<sequence length="294" mass="32835">MRLGAGVRLPANLGEEEPAWARMRAWAERLPDGTIFTGTTAAEAYGLWLRPDRPDRPVEISVPSGVRVRRPQIDVTRHRLPPHSHGVDGVRIATVAETVLAAARRLSLLDLVVLIDGVLHEQACTREHLEQLTRGRRGGPRLREALALADGRSESPWESLLRVLHLVCGVPVEPQAELFDETGGFVARADLLIIGTRTLQEYDGAVHRDRAQYARDRRRDSRLGGARYVRHGYVAPDVRFRAAMILREADEALGRPYDPTRLDAWYALWRGSLWERAPRSSQDGPGAEPAYGPH</sequence>
<accession>A0A543A5U9</accession>
<organism evidence="1 2">
    <name type="scientific">Nocardioides albertanoniae</name>
    <dbReference type="NCBI Taxonomy" id="1175486"/>
    <lineage>
        <taxon>Bacteria</taxon>
        <taxon>Bacillati</taxon>
        <taxon>Actinomycetota</taxon>
        <taxon>Actinomycetes</taxon>
        <taxon>Propionibacteriales</taxon>
        <taxon>Nocardioidaceae</taxon>
        <taxon>Nocardioides</taxon>
    </lineage>
</organism>
<proteinExistence type="predicted"/>